<sequence>MQAIVLAAGFGSRLRSHAPSKPLAPVAGRPLLLHTLLRLAEAGADDVTVVLGHRAEDVAAALSQWSLPLTVRTVTVADPALPNGVSALAAAPFIASRALLVMADHLVDPALYRAVMQAPADDGALLLGIDRRIGHAWIDEDDVTRVRTEGTAITAIGKGLDPYNGYDTGVFSIGAPLFAALAALAGLEAPSLSQGVATLAASGLARGVETGDCAWLDVDDARALDIAERWLGAEEKGAR</sequence>
<evidence type="ECO:0000313" key="5">
    <source>
        <dbReference type="EMBL" id="MBB4630457.1"/>
    </source>
</evidence>
<proteinExistence type="predicted"/>
<evidence type="ECO:0000256" key="3">
    <source>
        <dbReference type="ARBA" id="ARBA00022842"/>
    </source>
</evidence>
<dbReference type="RefSeq" id="WP_184063368.1">
    <property type="nucleotide sequence ID" value="NZ_JACHNZ010000001.1"/>
</dbReference>
<dbReference type="InterPro" id="IPR025877">
    <property type="entry name" value="MobA-like_NTP_Trfase"/>
</dbReference>
<dbReference type="SUPFAM" id="SSF53448">
    <property type="entry name" value="Nucleotide-diphospho-sugar transferases"/>
    <property type="match status" value="1"/>
</dbReference>
<dbReference type="EC" id="2.7.7.74" evidence="5"/>
<evidence type="ECO:0000313" key="6">
    <source>
        <dbReference type="Proteomes" id="UP000566324"/>
    </source>
</evidence>
<evidence type="ECO:0000256" key="2">
    <source>
        <dbReference type="ARBA" id="ARBA00022695"/>
    </source>
</evidence>
<accession>A0A7W7F5E7</accession>
<comment type="caution">
    <text evidence="5">The sequence shown here is derived from an EMBL/GenBank/DDBJ whole genome shotgun (WGS) entry which is preliminary data.</text>
</comment>
<dbReference type="InterPro" id="IPR050065">
    <property type="entry name" value="GlmU-like"/>
</dbReference>
<dbReference type="Proteomes" id="UP000566324">
    <property type="component" value="Unassembled WGS sequence"/>
</dbReference>
<organism evidence="5 6">
    <name type="scientific">Sphingosinicella soli</name>
    <dbReference type="NCBI Taxonomy" id="333708"/>
    <lineage>
        <taxon>Bacteria</taxon>
        <taxon>Pseudomonadati</taxon>
        <taxon>Pseudomonadota</taxon>
        <taxon>Alphaproteobacteria</taxon>
        <taxon>Sphingomonadales</taxon>
        <taxon>Sphingosinicellaceae</taxon>
        <taxon>Sphingosinicella</taxon>
    </lineage>
</organism>
<keyword evidence="3" id="KW-0460">Magnesium</keyword>
<feature type="domain" description="MobA-like NTP transferase" evidence="4">
    <location>
        <begin position="3"/>
        <end position="129"/>
    </location>
</feature>
<evidence type="ECO:0000256" key="1">
    <source>
        <dbReference type="ARBA" id="ARBA00022679"/>
    </source>
</evidence>
<dbReference type="PANTHER" id="PTHR43584">
    <property type="entry name" value="NUCLEOTIDYL TRANSFERASE"/>
    <property type="match status" value="1"/>
</dbReference>
<dbReference type="AlphaFoldDB" id="A0A7W7F5E7"/>
<keyword evidence="6" id="KW-1185">Reference proteome</keyword>
<name>A0A7W7F5E7_9SPHN</name>
<keyword evidence="1 5" id="KW-0808">Transferase</keyword>
<dbReference type="EMBL" id="JACHNZ010000001">
    <property type="protein sequence ID" value="MBB4630457.1"/>
    <property type="molecule type" value="Genomic_DNA"/>
</dbReference>
<dbReference type="GO" id="GO:0016779">
    <property type="term" value="F:nucleotidyltransferase activity"/>
    <property type="evidence" value="ECO:0007669"/>
    <property type="project" value="UniProtKB-KW"/>
</dbReference>
<evidence type="ECO:0000259" key="4">
    <source>
        <dbReference type="Pfam" id="PF12804"/>
    </source>
</evidence>
<dbReference type="Gene3D" id="3.90.550.10">
    <property type="entry name" value="Spore Coat Polysaccharide Biosynthesis Protein SpsA, Chain A"/>
    <property type="match status" value="1"/>
</dbReference>
<reference evidence="5 6" key="1">
    <citation type="submission" date="2020-08" db="EMBL/GenBank/DDBJ databases">
        <title>Genomic Encyclopedia of Type Strains, Phase IV (KMG-IV): sequencing the most valuable type-strain genomes for metagenomic binning, comparative biology and taxonomic classification.</title>
        <authorList>
            <person name="Goeker M."/>
        </authorList>
    </citation>
    <scope>NUCLEOTIDE SEQUENCE [LARGE SCALE GENOMIC DNA]</scope>
    <source>
        <strain evidence="5 6">DSM 17328</strain>
    </source>
</reference>
<keyword evidence="2 5" id="KW-0548">Nucleotidyltransferase</keyword>
<dbReference type="InterPro" id="IPR029044">
    <property type="entry name" value="Nucleotide-diphossugar_trans"/>
</dbReference>
<protein>
    <submittedName>
        <fullName evidence="5">1L-myo-inositol 1-phosphate cytidylyltransferase</fullName>
        <ecNumber evidence="5">2.7.7.74</ecNumber>
    </submittedName>
</protein>
<dbReference type="Pfam" id="PF12804">
    <property type="entry name" value="NTP_transf_3"/>
    <property type="match status" value="1"/>
</dbReference>
<gene>
    <name evidence="5" type="ORF">GGQ98_000058</name>
</gene>
<dbReference type="PANTHER" id="PTHR43584:SF8">
    <property type="entry name" value="N-ACETYLMURAMATE ALPHA-1-PHOSPHATE URIDYLYLTRANSFERASE"/>
    <property type="match status" value="1"/>
</dbReference>